<dbReference type="RefSeq" id="WP_006342038.1">
    <property type="nucleotide sequence ID" value="NZ_BAWW01000039.1"/>
</dbReference>
<dbReference type="SUPFAM" id="SSF56784">
    <property type="entry name" value="HAD-like"/>
    <property type="match status" value="1"/>
</dbReference>
<evidence type="ECO:0000313" key="1">
    <source>
        <dbReference type="EMBL" id="KIA77254.1"/>
    </source>
</evidence>
<evidence type="ECO:0000313" key="2">
    <source>
        <dbReference type="Proteomes" id="UP000031307"/>
    </source>
</evidence>
<dbReference type="InterPro" id="IPR041492">
    <property type="entry name" value="HAD_2"/>
</dbReference>
<dbReference type="Pfam" id="PF13419">
    <property type="entry name" value="HAD_2"/>
    <property type="match status" value="1"/>
</dbReference>
<gene>
    <name evidence="1" type="ORF">DB43_GR00210</name>
</gene>
<organism evidence="1 2">
    <name type="scientific">Parachlamydia acanthamoebae</name>
    <dbReference type="NCBI Taxonomy" id="83552"/>
    <lineage>
        <taxon>Bacteria</taxon>
        <taxon>Pseudomonadati</taxon>
        <taxon>Chlamydiota</taxon>
        <taxon>Chlamydiia</taxon>
        <taxon>Parachlamydiales</taxon>
        <taxon>Parachlamydiaceae</taxon>
        <taxon>Parachlamydia</taxon>
    </lineage>
</organism>
<dbReference type="InterPro" id="IPR036412">
    <property type="entry name" value="HAD-like_sf"/>
</dbReference>
<protein>
    <submittedName>
        <fullName evidence="1">Uncharacterized protein</fullName>
    </submittedName>
</protein>
<dbReference type="Gene3D" id="1.10.150.240">
    <property type="entry name" value="Putative phosphatase, domain 2"/>
    <property type="match status" value="1"/>
</dbReference>
<dbReference type="PATRIC" id="fig|83552.4.peg.1620"/>
<dbReference type="PANTHER" id="PTHR18901">
    <property type="entry name" value="2-DEOXYGLUCOSE-6-PHOSPHATE PHOSPHATASE 2"/>
    <property type="match status" value="1"/>
</dbReference>
<dbReference type="AlphaFoldDB" id="A0A0C1ELE5"/>
<dbReference type="InterPro" id="IPR023214">
    <property type="entry name" value="HAD_sf"/>
</dbReference>
<dbReference type="InterPro" id="IPR023198">
    <property type="entry name" value="PGP-like_dom2"/>
</dbReference>
<reference evidence="1 2" key="1">
    <citation type="journal article" date="2014" name="Mol. Biol. Evol.">
        <title>Massive expansion of Ubiquitination-related gene families within the Chlamydiae.</title>
        <authorList>
            <person name="Domman D."/>
            <person name="Collingro A."/>
            <person name="Lagkouvardos I."/>
            <person name="Gehre L."/>
            <person name="Weinmaier T."/>
            <person name="Rattei T."/>
            <person name="Subtil A."/>
            <person name="Horn M."/>
        </authorList>
    </citation>
    <scope>NUCLEOTIDE SEQUENCE [LARGE SCALE GENOMIC DNA]</scope>
    <source>
        <strain evidence="1 2">OEW1</strain>
    </source>
</reference>
<accession>A0A0C1ELE5</accession>
<dbReference type="EMBL" id="JSAM01000087">
    <property type="protein sequence ID" value="KIA77254.1"/>
    <property type="molecule type" value="Genomic_DNA"/>
</dbReference>
<dbReference type="PANTHER" id="PTHR18901:SF38">
    <property type="entry name" value="PSEUDOURIDINE-5'-PHOSPHATASE"/>
    <property type="match status" value="1"/>
</dbReference>
<sequence>MKIQAVFWDYDNTILETAEAHWNKHHTVLRRHGIHLPESYRQRVYENNGVQNWDWMHQELGLPISQENYLYEIDAEFQQAIQTLEMRPGVSQLLALFQDLEIPQAIITNARRDSAEPVLQRRGIAALMQFILFKEDYEGRKPDPTPYLVGLTKMAKVLEEPIHAKQCVAIEDDPKGVEAAHKAGLIVIHRKLREDDLDSPFADYACYQTDHFLEVMQNIMPLK</sequence>
<dbReference type="SFLD" id="SFLDS00003">
    <property type="entry name" value="Haloacid_Dehalogenase"/>
    <property type="match status" value="1"/>
</dbReference>
<dbReference type="Proteomes" id="UP000031307">
    <property type="component" value="Unassembled WGS sequence"/>
</dbReference>
<comment type="caution">
    <text evidence="1">The sequence shown here is derived from an EMBL/GenBank/DDBJ whole genome shotgun (WGS) entry which is preliminary data.</text>
</comment>
<dbReference type="SFLD" id="SFLDG01129">
    <property type="entry name" value="C1.5:_HAD__Beta-PGM__Phosphata"/>
    <property type="match status" value="1"/>
</dbReference>
<proteinExistence type="predicted"/>
<name>A0A0C1ELE5_9BACT</name>
<dbReference type="CDD" id="cd07505">
    <property type="entry name" value="HAD_BPGM-like"/>
    <property type="match status" value="1"/>
</dbReference>
<dbReference type="Gene3D" id="3.40.50.1000">
    <property type="entry name" value="HAD superfamily/HAD-like"/>
    <property type="match status" value="1"/>
</dbReference>